<evidence type="ECO:0000256" key="2">
    <source>
        <dbReference type="ARBA" id="ARBA00022448"/>
    </source>
</evidence>
<dbReference type="OrthoDB" id="9802471at2"/>
<dbReference type="Gene3D" id="1.10.520.20">
    <property type="entry name" value="N-terminal domain of the delta subunit of the F1F0-ATP synthase"/>
    <property type="match status" value="1"/>
</dbReference>
<comment type="function">
    <text evidence="8">This protein is part of the stalk that links CF(0) to CF(1). It either transmits conformational changes from CF(0) to CF(1) or is implicated in proton conduction.</text>
</comment>
<evidence type="ECO:0000313" key="9">
    <source>
        <dbReference type="EMBL" id="AZG68689.1"/>
    </source>
</evidence>
<keyword evidence="7 8" id="KW-0066">ATP synthesis</keyword>
<dbReference type="PANTHER" id="PTHR11910">
    <property type="entry name" value="ATP SYNTHASE DELTA CHAIN"/>
    <property type="match status" value="1"/>
</dbReference>
<dbReference type="NCBIfam" id="NF009975">
    <property type="entry name" value="PRK13436.1"/>
    <property type="match status" value="1"/>
</dbReference>
<dbReference type="InterPro" id="IPR020781">
    <property type="entry name" value="ATPase_OSCP/d_CS"/>
</dbReference>
<evidence type="ECO:0000313" key="10">
    <source>
        <dbReference type="Proteomes" id="UP000275883"/>
    </source>
</evidence>
<keyword evidence="4 8" id="KW-0406">Ion transport</keyword>
<keyword evidence="2 8" id="KW-0813">Transport</keyword>
<dbReference type="KEGG" id="mstr:EGN60_01765"/>
<comment type="function">
    <text evidence="8">F(1)F(0) ATP synthase produces ATP from ADP in the presence of a proton or sodium gradient. F-type ATPases consist of two structural domains, F(1) containing the extramembraneous catalytic core and F(0) containing the membrane proton channel, linked together by a central stalk and a peripheral stalk. During catalysis, ATP synthesis in the catalytic domain of F(1) is coupled via a rotary mechanism of the central stalk subunits to proton translocation.</text>
</comment>
<evidence type="ECO:0000256" key="4">
    <source>
        <dbReference type="ARBA" id="ARBA00023065"/>
    </source>
</evidence>
<reference evidence="9 10" key="1">
    <citation type="submission" date="2018-11" db="EMBL/GenBank/DDBJ databases">
        <title>Genome sequence of Mycoplasma struthionis sp. nov.</title>
        <authorList>
            <person name="Spergser J."/>
        </authorList>
    </citation>
    <scope>NUCLEOTIDE SEQUENCE [LARGE SCALE GENOMIC DNA]</scope>
    <source>
        <strain evidence="9 10">237IA</strain>
    </source>
</reference>
<evidence type="ECO:0000256" key="8">
    <source>
        <dbReference type="HAMAP-Rule" id="MF_01416"/>
    </source>
</evidence>
<keyword evidence="6 8" id="KW-0139">CF(1)</keyword>
<evidence type="ECO:0000256" key="7">
    <source>
        <dbReference type="ARBA" id="ARBA00023310"/>
    </source>
</evidence>
<keyword evidence="9" id="KW-0378">Hydrolase</keyword>
<dbReference type="AlphaFoldDB" id="A0A3G8LGA1"/>
<sequence>MNFGDLIYNWAFALYDLSRSSKKLKEITDEAAEIVRVLKKNKNYLEILNSYNIDDKIKNDLVDEAFSGYNIYIVNTIKLAIKQHYIKYIIFILNKFVELSDNKLNIKYGTIFTTKELNQEEIKKFELKLSKELNSEVHLINEIDESLIGGIKIKVEDYLIDNSIDGHLRRLVKTIK</sequence>
<dbReference type="InterPro" id="IPR026015">
    <property type="entry name" value="ATP_synth_OSCP/delta_N_sf"/>
</dbReference>
<dbReference type="Proteomes" id="UP000275883">
    <property type="component" value="Chromosome"/>
</dbReference>
<dbReference type="PRINTS" id="PR00125">
    <property type="entry name" value="ATPASEDELTA"/>
</dbReference>
<keyword evidence="3 8" id="KW-0375">Hydrogen ion transport</keyword>
<keyword evidence="10" id="KW-1185">Reference proteome</keyword>
<name>A0A3G8LGA1_9MOLU</name>
<protein>
    <recommendedName>
        <fullName evidence="8">ATP synthase subunit delta</fullName>
    </recommendedName>
    <alternativeName>
        <fullName evidence="8">ATP synthase F(1) sector subunit delta</fullName>
    </alternativeName>
    <alternativeName>
        <fullName evidence="8">F-type ATPase subunit delta</fullName>
        <shortName evidence="8">F-ATPase subunit delta</shortName>
    </alternativeName>
</protein>
<comment type="subcellular location">
    <subcellularLocation>
        <location evidence="8">Cell membrane</location>
        <topology evidence="8">Peripheral membrane protein</topology>
    </subcellularLocation>
    <subcellularLocation>
        <location evidence="1">Membrane</location>
    </subcellularLocation>
</comment>
<keyword evidence="5 8" id="KW-0472">Membrane</keyword>
<dbReference type="GO" id="GO:0046933">
    <property type="term" value="F:proton-transporting ATP synthase activity, rotational mechanism"/>
    <property type="evidence" value="ECO:0007669"/>
    <property type="project" value="UniProtKB-UniRule"/>
</dbReference>
<dbReference type="GO" id="GO:0045259">
    <property type="term" value="C:proton-transporting ATP synthase complex"/>
    <property type="evidence" value="ECO:0007669"/>
    <property type="project" value="UniProtKB-KW"/>
</dbReference>
<evidence type="ECO:0000256" key="5">
    <source>
        <dbReference type="ARBA" id="ARBA00023136"/>
    </source>
</evidence>
<dbReference type="PROSITE" id="PS00389">
    <property type="entry name" value="ATPASE_DELTA"/>
    <property type="match status" value="1"/>
</dbReference>
<comment type="similarity">
    <text evidence="8">Belongs to the ATPase delta chain family.</text>
</comment>
<dbReference type="GO" id="GO:0005886">
    <property type="term" value="C:plasma membrane"/>
    <property type="evidence" value="ECO:0007669"/>
    <property type="project" value="UniProtKB-SubCell"/>
</dbReference>
<gene>
    <name evidence="8" type="primary">atpH</name>
    <name evidence="9" type="ORF">EGN60_01765</name>
</gene>
<dbReference type="SUPFAM" id="SSF47928">
    <property type="entry name" value="N-terminal domain of the delta subunit of the F1F0-ATP synthase"/>
    <property type="match status" value="1"/>
</dbReference>
<dbReference type="RefSeq" id="WP_124724383.1">
    <property type="nucleotide sequence ID" value="NZ_CP034044.1"/>
</dbReference>
<dbReference type="NCBIfam" id="TIGR01145">
    <property type="entry name" value="ATP_synt_delta"/>
    <property type="match status" value="1"/>
</dbReference>
<organism evidence="9 10">
    <name type="scientific">Mycoplasma struthionis</name>
    <dbReference type="NCBI Taxonomy" id="538220"/>
    <lineage>
        <taxon>Bacteria</taxon>
        <taxon>Bacillati</taxon>
        <taxon>Mycoplasmatota</taxon>
        <taxon>Mollicutes</taxon>
        <taxon>Mycoplasmataceae</taxon>
        <taxon>Mycoplasma</taxon>
    </lineage>
</organism>
<evidence type="ECO:0000256" key="6">
    <source>
        <dbReference type="ARBA" id="ARBA00023196"/>
    </source>
</evidence>
<dbReference type="InterPro" id="IPR000711">
    <property type="entry name" value="ATPase_OSCP/dsu"/>
</dbReference>
<accession>A0A3G8LGA1</accession>
<dbReference type="Pfam" id="PF00213">
    <property type="entry name" value="OSCP"/>
    <property type="match status" value="1"/>
</dbReference>
<keyword evidence="8" id="KW-1003">Cell membrane</keyword>
<evidence type="ECO:0000256" key="1">
    <source>
        <dbReference type="ARBA" id="ARBA00004370"/>
    </source>
</evidence>
<proteinExistence type="inferred from homology"/>
<dbReference type="EMBL" id="CP034044">
    <property type="protein sequence ID" value="AZG68689.1"/>
    <property type="molecule type" value="Genomic_DNA"/>
</dbReference>
<evidence type="ECO:0000256" key="3">
    <source>
        <dbReference type="ARBA" id="ARBA00022781"/>
    </source>
</evidence>
<dbReference type="GO" id="GO:0016787">
    <property type="term" value="F:hydrolase activity"/>
    <property type="evidence" value="ECO:0007669"/>
    <property type="project" value="UniProtKB-KW"/>
</dbReference>
<dbReference type="HAMAP" id="MF_01416">
    <property type="entry name" value="ATP_synth_delta_bact"/>
    <property type="match status" value="1"/>
</dbReference>